<accession>A0ABN3V7B0</accession>
<gene>
    <name evidence="9" type="primary">phzG_1</name>
    <name evidence="9" type="ORF">GCM10010470_07550</name>
</gene>
<dbReference type="InterPro" id="IPR011576">
    <property type="entry name" value="Pyridox_Oxase_N"/>
</dbReference>
<dbReference type="SUPFAM" id="SSF50475">
    <property type="entry name" value="FMN-binding split barrel"/>
    <property type="match status" value="1"/>
</dbReference>
<dbReference type="PANTHER" id="PTHR10851">
    <property type="entry name" value="PYRIDOXINE-5-PHOSPHATE OXIDASE"/>
    <property type="match status" value="1"/>
</dbReference>
<feature type="domain" description="Pyridoxine 5'-phosphate oxidase dimerisation C-terminal" evidence="8">
    <location>
        <begin position="179"/>
        <end position="218"/>
    </location>
</feature>
<reference evidence="9 10" key="1">
    <citation type="journal article" date="2019" name="Int. J. Syst. Evol. Microbiol.">
        <title>The Global Catalogue of Microorganisms (GCM) 10K type strain sequencing project: providing services to taxonomists for standard genome sequencing and annotation.</title>
        <authorList>
            <consortium name="The Broad Institute Genomics Platform"/>
            <consortium name="The Broad Institute Genome Sequencing Center for Infectious Disease"/>
            <person name="Wu L."/>
            <person name="Ma J."/>
        </authorList>
    </citation>
    <scope>NUCLEOTIDE SEQUENCE [LARGE SCALE GENOMIC DNA]</scope>
    <source>
        <strain evidence="9 10">JCM 9383</strain>
    </source>
</reference>
<evidence type="ECO:0000313" key="10">
    <source>
        <dbReference type="Proteomes" id="UP001500979"/>
    </source>
</evidence>
<dbReference type="InterPro" id="IPR000659">
    <property type="entry name" value="Pyridox_Oxase"/>
</dbReference>
<evidence type="ECO:0000256" key="5">
    <source>
        <dbReference type="ARBA" id="ARBA00023002"/>
    </source>
</evidence>
<dbReference type="InterPro" id="IPR012349">
    <property type="entry name" value="Split_barrel_FMN-bd"/>
</dbReference>
<sequence length="218" mass="24682">MQTSDDLDFERSSRYESLTGTVEAGFPEYDSPPADPLDLARRWLESAADHGVREPRSIALATADGRGRVSNRIVTAIELSARGLLFTTHTSSRKARDLSENAWASGNLYWRETSQQLIVSGPVRRLDDAECDALWDARPVALHAMTSASRQSEPVRDVARLRAEARRLAGPLPRPERFAGYLLDPAEVEFWNSRPDRLHQRLRYERDGAAWQWSRLQP</sequence>
<comment type="similarity">
    <text evidence="2">Belongs to the pyridoxamine 5'-phosphate oxidase family.</text>
</comment>
<dbReference type="InterPro" id="IPR053451">
    <property type="entry name" value="Phenazine_biosynth_oxidase"/>
</dbReference>
<keyword evidence="4" id="KW-0288">FMN</keyword>
<organism evidence="9 10">
    <name type="scientific">Saccharopolyspora taberi</name>
    <dbReference type="NCBI Taxonomy" id="60895"/>
    <lineage>
        <taxon>Bacteria</taxon>
        <taxon>Bacillati</taxon>
        <taxon>Actinomycetota</taxon>
        <taxon>Actinomycetes</taxon>
        <taxon>Pseudonocardiales</taxon>
        <taxon>Pseudonocardiaceae</taxon>
        <taxon>Saccharopolyspora</taxon>
    </lineage>
</organism>
<protein>
    <submittedName>
        <fullName evidence="9">Phenazine biosynthesis FMN-dependent oxidase PhzG</fullName>
    </submittedName>
</protein>
<evidence type="ECO:0000259" key="8">
    <source>
        <dbReference type="Pfam" id="PF10590"/>
    </source>
</evidence>
<evidence type="ECO:0000256" key="1">
    <source>
        <dbReference type="ARBA" id="ARBA00001917"/>
    </source>
</evidence>
<dbReference type="Proteomes" id="UP001500979">
    <property type="component" value="Unassembled WGS sequence"/>
</dbReference>
<keyword evidence="3" id="KW-0285">Flavoprotein</keyword>
<evidence type="ECO:0000313" key="9">
    <source>
        <dbReference type="EMBL" id="GAA2777100.1"/>
    </source>
</evidence>
<dbReference type="NCBIfam" id="NF004231">
    <property type="entry name" value="PRK05679.1"/>
    <property type="match status" value="1"/>
</dbReference>
<evidence type="ECO:0000256" key="2">
    <source>
        <dbReference type="ARBA" id="ARBA00007301"/>
    </source>
</evidence>
<keyword evidence="5" id="KW-0560">Oxidoreductase</keyword>
<dbReference type="EMBL" id="BAAAUX010000003">
    <property type="protein sequence ID" value="GAA2777100.1"/>
    <property type="molecule type" value="Genomic_DNA"/>
</dbReference>
<dbReference type="PIRSF" id="PIRSF000190">
    <property type="entry name" value="Pyd_amn-ph_oxd"/>
    <property type="match status" value="1"/>
</dbReference>
<evidence type="ECO:0000256" key="6">
    <source>
        <dbReference type="SAM" id="MobiDB-lite"/>
    </source>
</evidence>
<dbReference type="Pfam" id="PF10590">
    <property type="entry name" value="PNP_phzG_C"/>
    <property type="match status" value="1"/>
</dbReference>
<evidence type="ECO:0000259" key="7">
    <source>
        <dbReference type="Pfam" id="PF01243"/>
    </source>
</evidence>
<comment type="caution">
    <text evidence="9">The sequence shown here is derived from an EMBL/GenBank/DDBJ whole genome shotgun (WGS) entry which is preliminary data.</text>
</comment>
<proteinExistence type="inferred from homology"/>
<name>A0ABN3V7B0_9PSEU</name>
<keyword evidence="10" id="KW-1185">Reference proteome</keyword>
<feature type="domain" description="Pyridoxamine 5'-phosphate oxidase N-terminal" evidence="7">
    <location>
        <begin position="47"/>
        <end position="165"/>
    </location>
</feature>
<dbReference type="Pfam" id="PF01243">
    <property type="entry name" value="PNPOx_N"/>
    <property type="match status" value="1"/>
</dbReference>
<dbReference type="NCBIfam" id="NF038138">
    <property type="entry name" value="phena_PhzG"/>
    <property type="match status" value="1"/>
</dbReference>
<evidence type="ECO:0000256" key="4">
    <source>
        <dbReference type="ARBA" id="ARBA00022643"/>
    </source>
</evidence>
<feature type="region of interest" description="Disordered" evidence="6">
    <location>
        <begin position="1"/>
        <end position="31"/>
    </location>
</feature>
<evidence type="ECO:0000256" key="3">
    <source>
        <dbReference type="ARBA" id="ARBA00022630"/>
    </source>
</evidence>
<comment type="cofactor">
    <cofactor evidence="1">
        <name>FMN</name>
        <dbReference type="ChEBI" id="CHEBI:58210"/>
    </cofactor>
</comment>
<dbReference type="RefSeq" id="WP_344677932.1">
    <property type="nucleotide sequence ID" value="NZ_BAAAUX010000003.1"/>
</dbReference>
<dbReference type="InterPro" id="IPR019576">
    <property type="entry name" value="Pyridoxamine_oxidase_dimer_C"/>
</dbReference>
<dbReference type="Gene3D" id="2.30.110.10">
    <property type="entry name" value="Electron Transport, Fmn-binding Protein, Chain A"/>
    <property type="match status" value="1"/>
</dbReference>
<dbReference type="PANTHER" id="PTHR10851:SF0">
    <property type="entry name" value="PYRIDOXINE-5'-PHOSPHATE OXIDASE"/>
    <property type="match status" value="1"/>
</dbReference>